<dbReference type="EMBL" id="CM024810">
    <property type="protein sequence ID" value="KAG8005799.1"/>
    <property type="molecule type" value="Genomic_DNA"/>
</dbReference>
<proteinExistence type="predicted"/>
<dbReference type="Proteomes" id="UP000805704">
    <property type="component" value="Chromosome 22"/>
</dbReference>
<name>A0ACB7EUT8_NIBAL</name>
<comment type="caution">
    <text evidence="1">The sequence shown here is derived from an EMBL/GenBank/DDBJ whole genome shotgun (WGS) entry which is preliminary data.</text>
</comment>
<evidence type="ECO:0000313" key="2">
    <source>
        <dbReference type="Proteomes" id="UP000805704"/>
    </source>
</evidence>
<organism evidence="1 2">
    <name type="scientific">Nibea albiflora</name>
    <name type="common">Yellow drum</name>
    <name type="synonym">Corvina albiflora</name>
    <dbReference type="NCBI Taxonomy" id="240163"/>
    <lineage>
        <taxon>Eukaryota</taxon>
        <taxon>Metazoa</taxon>
        <taxon>Chordata</taxon>
        <taxon>Craniata</taxon>
        <taxon>Vertebrata</taxon>
        <taxon>Euteleostomi</taxon>
        <taxon>Actinopterygii</taxon>
        <taxon>Neopterygii</taxon>
        <taxon>Teleostei</taxon>
        <taxon>Neoteleostei</taxon>
        <taxon>Acanthomorphata</taxon>
        <taxon>Eupercaria</taxon>
        <taxon>Sciaenidae</taxon>
        <taxon>Nibea</taxon>
    </lineage>
</organism>
<protein>
    <submittedName>
        <fullName evidence="1">Uncharacterized protein</fullName>
    </submittedName>
</protein>
<gene>
    <name evidence="1" type="ORF">GBF38_001789</name>
</gene>
<evidence type="ECO:0000313" key="1">
    <source>
        <dbReference type="EMBL" id="KAG8005799.1"/>
    </source>
</evidence>
<sequence length="140" mass="15471">MWTAHQRYADIIISKPSQKQTTPPLSATSAVPADGPADDITDAIDDNGRLAAATSAATKTATNQSSAGRRKNWREEKLAEEEERVEQMERRTEDKPADILRKTASGHGDTAAAAEKFLRSVQARLSSPRHDRMNQKKMKQ</sequence>
<keyword evidence="2" id="KW-1185">Reference proteome</keyword>
<accession>A0ACB7EUT8</accession>
<reference evidence="1" key="1">
    <citation type="submission" date="2020-04" db="EMBL/GenBank/DDBJ databases">
        <title>A chromosome-scale assembly and high-density genetic map of the yellow drum (Nibea albiflora) genome.</title>
        <authorList>
            <person name="Xu D."/>
            <person name="Zhang W."/>
            <person name="Chen R."/>
            <person name="Tan P."/>
            <person name="Wang L."/>
            <person name="Song H."/>
            <person name="Tian L."/>
            <person name="Zhu Q."/>
            <person name="Wang B."/>
        </authorList>
    </citation>
    <scope>NUCLEOTIDE SEQUENCE</scope>
    <source>
        <strain evidence="1">ZJHYS-2018</strain>
    </source>
</reference>